<dbReference type="EMBL" id="QENQ01000001">
    <property type="protein sequence ID" value="PVX30214.1"/>
    <property type="molecule type" value="Genomic_DNA"/>
</dbReference>
<feature type="coiled-coil region" evidence="1">
    <location>
        <begin position="106"/>
        <end position="145"/>
    </location>
</feature>
<organism evidence="3 4">
    <name type="scientific">Sphingomonas pokkalii</name>
    <dbReference type="NCBI Taxonomy" id="2175090"/>
    <lineage>
        <taxon>Bacteria</taxon>
        <taxon>Pseudomonadati</taxon>
        <taxon>Pseudomonadota</taxon>
        <taxon>Alphaproteobacteria</taxon>
        <taxon>Sphingomonadales</taxon>
        <taxon>Sphingomonadaceae</taxon>
        <taxon>Sphingomonas</taxon>
    </lineage>
</organism>
<dbReference type="RefSeq" id="WP_116469627.1">
    <property type="nucleotide sequence ID" value="NZ_QENQ01000001.1"/>
</dbReference>
<evidence type="ECO:0008006" key="5">
    <source>
        <dbReference type="Google" id="ProtNLM"/>
    </source>
</evidence>
<protein>
    <recommendedName>
        <fullName evidence="5">DUF1003 domain-containing protein</fullName>
    </recommendedName>
</protein>
<evidence type="ECO:0000256" key="2">
    <source>
        <dbReference type="SAM" id="Phobius"/>
    </source>
</evidence>
<proteinExistence type="predicted"/>
<dbReference type="OrthoDB" id="9795736at2"/>
<keyword evidence="2" id="KW-1133">Transmembrane helix</keyword>
<evidence type="ECO:0000313" key="4">
    <source>
        <dbReference type="Proteomes" id="UP000245890"/>
    </source>
</evidence>
<dbReference type="InterPro" id="IPR010406">
    <property type="entry name" value="DUF1003"/>
</dbReference>
<feature type="transmembrane region" description="Helical" evidence="2">
    <location>
        <begin position="75"/>
        <end position="98"/>
    </location>
</feature>
<dbReference type="AlphaFoldDB" id="A0A2U0SFY5"/>
<evidence type="ECO:0000313" key="3">
    <source>
        <dbReference type="EMBL" id="PVX30214.1"/>
    </source>
</evidence>
<dbReference type="PANTHER" id="PTHR41386">
    <property type="entry name" value="INTEGRAL MEMBRANE PROTEIN-RELATED"/>
    <property type="match status" value="1"/>
</dbReference>
<dbReference type="Proteomes" id="UP000245890">
    <property type="component" value="Unassembled WGS sequence"/>
</dbReference>
<reference evidence="3 4" key="1">
    <citation type="submission" date="2018-05" db="EMBL/GenBank/DDBJ databases">
        <title>Description of Sphingomonas pokkalii sp nov, isolated from the rhizosphere of saline tolerant pokkali rice and its draft genome analysis.</title>
        <authorList>
            <person name="Menon R."/>
            <person name="Kumari S."/>
            <person name="Rameshkumar N."/>
        </authorList>
    </citation>
    <scope>NUCLEOTIDE SEQUENCE [LARGE SCALE GENOMIC DNA]</scope>
    <source>
        <strain evidence="3 4">L3B27</strain>
    </source>
</reference>
<keyword evidence="2" id="KW-0812">Transmembrane</keyword>
<dbReference type="PANTHER" id="PTHR41386:SF1">
    <property type="entry name" value="MEMBRANE PROTEIN"/>
    <property type="match status" value="1"/>
</dbReference>
<accession>A0A2U0SFY5</accession>
<sequence length="149" mass="16535">MNAAIRFLNDLRRIGGGGARDLNTVFEERLTFGERLADRVAAVGGSWGFIIGFGLFLAAWAVLNTVVLAAHAFDPFPFIFLNLMLSMLAALQAPIIMMSQNRQAAKDRLEARLDYETNLRAEAQIEELHAKIDSLHADIARLVEVRAPR</sequence>
<keyword evidence="1" id="KW-0175">Coiled coil</keyword>
<gene>
    <name evidence="3" type="ORF">DD559_13460</name>
</gene>
<keyword evidence="2" id="KW-0472">Membrane</keyword>
<comment type="caution">
    <text evidence="3">The sequence shown here is derived from an EMBL/GenBank/DDBJ whole genome shotgun (WGS) entry which is preliminary data.</text>
</comment>
<dbReference type="Pfam" id="PF06210">
    <property type="entry name" value="DUF1003"/>
    <property type="match status" value="1"/>
</dbReference>
<evidence type="ECO:0000256" key="1">
    <source>
        <dbReference type="SAM" id="Coils"/>
    </source>
</evidence>
<name>A0A2U0SFY5_9SPHN</name>
<keyword evidence="4" id="KW-1185">Reference proteome</keyword>
<feature type="transmembrane region" description="Helical" evidence="2">
    <location>
        <begin position="40"/>
        <end position="63"/>
    </location>
</feature>